<reference evidence="3" key="1">
    <citation type="submission" date="2016-10" db="EMBL/GenBank/DDBJ databases">
        <authorList>
            <person name="Varghese N."/>
        </authorList>
    </citation>
    <scope>NUCLEOTIDE SEQUENCE [LARGE SCALE GENOMIC DNA]</scope>
    <source>
        <strain evidence="3">ACV-9</strain>
    </source>
</reference>
<feature type="transmembrane region" description="Helical" evidence="1">
    <location>
        <begin position="139"/>
        <end position="159"/>
    </location>
</feature>
<keyword evidence="1" id="KW-0812">Transmembrane</keyword>
<dbReference type="EMBL" id="FNZX01000004">
    <property type="protein sequence ID" value="SEK31144.1"/>
    <property type="molecule type" value="Genomic_DNA"/>
</dbReference>
<dbReference type="Proteomes" id="UP000182321">
    <property type="component" value="Unassembled WGS sequence"/>
</dbReference>
<keyword evidence="3" id="KW-1185">Reference proteome</keyword>
<feature type="transmembrane region" description="Helical" evidence="1">
    <location>
        <begin position="36"/>
        <end position="57"/>
    </location>
</feature>
<keyword evidence="1" id="KW-0472">Membrane</keyword>
<proteinExistence type="predicted"/>
<gene>
    <name evidence="2" type="ORF">SAMN02910377_00547</name>
</gene>
<name>A0A1H7FZB0_9FIRM</name>
<feature type="transmembrane region" description="Helical" evidence="1">
    <location>
        <begin position="112"/>
        <end position="133"/>
    </location>
</feature>
<dbReference type="RefSeq" id="WP_074788995.1">
    <property type="nucleotide sequence ID" value="NZ_FNZX01000004.1"/>
</dbReference>
<evidence type="ECO:0000313" key="3">
    <source>
        <dbReference type="Proteomes" id="UP000182321"/>
    </source>
</evidence>
<evidence type="ECO:0000313" key="2">
    <source>
        <dbReference type="EMBL" id="SEK31144.1"/>
    </source>
</evidence>
<feature type="transmembrane region" description="Helical" evidence="1">
    <location>
        <begin position="69"/>
        <end position="91"/>
    </location>
</feature>
<dbReference type="AlphaFoldDB" id="A0A1H7FZB0"/>
<organism evidence="2 3">
    <name type="scientific">Pseudobutyrivibrio ruminis</name>
    <dbReference type="NCBI Taxonomy" id="46206"/>
    <lineage>
        <taxon>Bacteria</taxon>
        <taxon>Bacillati</taxon>
        <taxon>Bacillota</taxon>
        <taxon>Clostridia</taxon>
        <taxon>Lachnospirales</taxon>
        <taxon>Lachnospiraceae</taxon>
        <taxon>Pseudobutyrivibrio</taxon>
    </lineage>
</organism>
<keyword evidence="1" id="KW-1133">Transmembrane helix</keyword>
<sequence>MLSRYFVLFIIYSFIGWIYETCYCTIHEKAWENRGFLYGPCIPLYGVGATLAQIIFVDLPFVHSKSPSYLTIFLGCAVGSFFLEYGTSYILEKRFHARWWDYSDLPLNINGRVCLIFTCCFGIAGIIVTQFIVPPIVSLIVIIPQIVIELLALIFMFLFGMDMALTVSALTTFAKEFERINDQINSQMAEKVEALTTNLADAKLARIEKANERKEAAFVKREMTAEKLEEIKEQLSSEAVKQWIMNATETQRGQFRHIAKFTHPVASTKSLLNKGSEYLRHRKK</sequence>
<feature type="transmembrane region" description="Helical" evidence="1">
    <location>
        <begin position="6"/>
        <end position="24"/>
    </location>
</feature>
<protein>
    <submittedName>
        <fullName evidence="2">Uncharacterized membrane protein</fullName>
    </submittedName>
</protein>
<dbReference type="InterPro" id="IPR010540">
    <property type="entry name" value="CmpB_TMEM229"/>
</dbReference>
<dbReference type="Pfam" id="PF06541">
    <property type="entry name" value="ABC_trans_CmpB"/>
    <property type="match status" value="1"/>
</dbReference>
<accession>A0A1H7FZB0</accession>
<evidence type="ECO:0000256" key="1">
    <source>
        <dbReference type="SAM" id="Phobius"/>
    </source>
</evidence>